<dbReference type="Proteomes" id="UP000023152">
    <property type="component" value="Unassembled WGS sequence"/>
</dbReference>
<evidence type="ECO:0000256" key="1">
    <source>
        <dbReference type="SAM" id="MobiDB-lite"/>
    </source>
</evidence>
<proteinExistence type="predicted"/>
<organism evidence="2 3">
    <name type="scientific">Reticulomyxa filosa</name>
    <dbReference type="NCBI Taxonomy" id="46433"/>
    <lineage>
        <taxon>Eukaryota</taxon>
        <taxon>Sar</taxon>
        <taxon>Rhizaria</taxon>
        <taxon>Retaria</taxon>
        <taxon>Foraminifera</taxon>
        <taxon>Monothalamids</taxon>
        <taxon>Reticulomyxidae</taxon>
        <taxon>Reticulomyxa</taxon>
    </lineage>
</organism>
<evidence type="ECO:0000313" key="3">
    <source>
        <dbReference type="Proteomes" id="UP000023152"/>
    </source>
</evidence>
<feature type="non-terminal residue" evidence="2">
    <location>
        <position position="1"/>
    </location>
</feature>
<accession>X6NW53</accession>
<comment type="caution">
    <text evidence="2">The sequence shown here is derived from an EMBL/GenBank/DDBJ whole genome shotgun (WGS) entry which is preliminary data.</text>
</comment>
<feature type="compositionally biased region" description="Polar residues" evidence="1">
    <location>
        <begin position="54"/>
        <end position="69"/>
    </location>
</feature>
<name>X6NW53_RETFI</name>
<feature type="compositionally biased region" description="Low complexity" evidence="1">
    <location>
        <begin position="181"/>
        <end position="194"/>
    </location>
</feature>
<feature type="region of interest" description="Disordered" evidence="1">
    <location>
        <begin position="293"/>
        <end position="313"/>
    </location>
</feature>
<feature type="region of interest" description="Disordered" evidence="1">
    <location>
        <begin position="215"/>
        <end position="252"/>
    </location>
</feature>
<feature type="compositionally biased region" description="Basic and acidic residues" evidence="1">
    <location>
        <begin position="1"/>
        <end position="24"/>
    </location>
</feature>
<feature type="compositionally biased region" description="Basic and acidic residues" evidence="1">
    <location>
        <begin position="35"/>
        <end position="52"/>
    </location>
</feature>
<gene>
    <name evidence="2" type="ORF">RFI_06895</name>
</gene>
<keyword evidence="3" id="KW-1185">Reference proteome</keyword>
<sequence length="313" mass="33748">VTFESHEWDNPTKTSEKSGEKKATTETNNLFASQTEHEELFPDDSKPSDPDRSTLASRISSEQPITSTFPLPKSDVEIEDDEFADKMNVEFPEFEADDITNPIQTDTNNGDVDMELTEIQIDALEAGLATVPKDAGDLFDASPLPDITTVTTTLPINTIATATSAIATPIATTGPSTAFTTTTTTAPLPTSTTTIGADIDNDVFPTGDEFFEKLADNQDEKEKEKSKDKDKDSNNNTNDDGNSNSNEKGKEADPIINQTVINNPFTAITNTTNTTGENTANPFDDAVLFGAPSLNNSAQTADDLFSDNNDDPF</sequence>
<feature type="region of interest" description="Disordered" evidence="1">
    <location>
        <begin position="1"/>
        <end position="75"/>
    </location>
</feature>
<feature type="compositionally biased region" description="Basic and acidic residues" evidence="1">
    <location>
        <begin position="215"/>
        <end position="233"/>
    </location>
</feature>
<feature type="compositionally biased region" description="Low complexity" evidence="1">
    <location>
        <begin position="234"/>
        <end position="246"/>
    </location>
</feature>
<dbReference type="EMBL" id="ASPP01005606">
    <property type="protein sequence ID" value="ETO30226.1"/>
    <property type="molecule type" value="Genomic_DNA"/>
</dbReference>
<reference evidence="2 3" key="1">
    <citation type="journal article" date="2013" name="Curr. Biol.">
        <title>The Genome of the Foraminiferan Reticulomyxa filosa.</title>
        <authorList>
            <person name="Glockner G."/>
            <person name="Hulsmann N."/>
            <person name="Schleicher M."/>
            <person name="Noegel A.A."/>
            <person name="Eichinger L."/>
            <person name="Gallinger C."/>
            <person name="Pawlowski J."/>
            <person name="Sierra R."/>
            <person name="Euteneuer U."/>
            <person name="Pillet L."/>
            <person name="Moustafa A."/>
            <person name="Platzer M."/>
            <person name="Groth M."/>
            <person name="Szafranski K."/>
            <person name="Schliwa M."/>
        </authorList>
    </citation>
    <scope>NUCLEOTIDE SEQUENCE [LARGE SCALE GENOMIC DNA]</scope>
</reference>
<evidence type="ECO:0000313" key="2">
    <source>
        <dbReference type="EMBL" id="ETO30226.1"/>
    </source>
</evidence>
<protein>
    <submittedName>
        <fullName evidence="2">Uncharacterized protein</fullName>
    </submittedName>
</protein>
<feature type="region of interest" description="Disordered" evidence="1">
    <location>
        <begin position="181"/>
        <end position="203"/>
    </location>
</feature>
<feature type="compositionally biased region" description="Acidic residues" evidence="1">
    <location>
        <begin position="304"/>
        <end position="313"/>
    </location>
</feature>
<dbReference type="AlphaFoldDB" id="X6NW53"/>
<feature type="compositionally biased region" description="Polar residues" evidence="1">
    <location>
        <begin position="25"/>
        <end position="34"/>
    </location>
</feature>